<evidence type="ECO:0000259" key="3">
    <source>
        <dbReference type="PROSITE" id="PS50893"/>
    </source>
</evidence>
<sequence>MPSAELDDLTIHVDTGRWSETVAEGVSLAVPGGRITALLGESGCGKSMVAAALTGSLPASATSTGQVRINGTAVQDRRQWRQLRGGTVGLLPQDGVTAFAADASVGAQLADLQRTYKAWSVEDACAAARYPIENFELYPKQHSAGQIQRAALAAALLPAPEVLIADEPTASLDMDTGYDVWVTLRAYADAGAAVLVITHDAPLLVETRVAEDLVFLREGRVVASGSRADMRAHADPYVQGFFRPFGE</sequence>
<dbReference type="GO" id="GO:0005524">
    <property type="term" value="F:ATP binding"/>
    <property type="evidence" value="ECO:0007669"/>
    <property type="project" value="UniProtKB-KW"/>
</dbReference>
<accession>A0A840IVQ8</accession>
<dbReference type="RefSeq" id="WP_184780902.1">
    <property type="nucleotide sequence ID" value="NZ_JACHMG010000001.1"/>
</dbReference>
<dbReference type="GO" id="GO:0016887">
    <property type="term" value="F:ATP hydrolysis activity"/>
    <property type="evidence" value="ECO:0007669"/>
    <property type="project" value="InterPro"/>
</dbReference>
<name>A0A840IVQ8_9PSEU</name>
<dbReference type="InterPro" id="IPR003593">
    <property type="entry name" value="AAA+_ATPase"/>
</dbReference>
<feature type="domain" description="ABC transporter" evidence="3">
    <location>
        <begin position="4"/>
        <end position="243"/>
    </location>
</feature>
<dbReference type="InterPro" id="IPR003439">
    <property type="entry name" value="ABC_transporter-like_ATP-bd"/>
</dbReference>
<dbReference type="Proteomes" id="UP000581769">
    <property type="component" value="Unassembled WGS sequence"/>
</dbReference>
<dbReference type="SMART" id="SM00382">
    <property type="entry name" value="AAA"/>
    <property type="match status" value="1"/>
</dbReference>
<gene>
    <name evidence="4" type="ORF">BJY18_003435</name>
</gene>
<keyword evidence="2 4" id="KW-0067">ATP-binding</keyword>
<dbReference type="PROSITE" id="PS50893">
    <property type="entry name" value="ABC_TRANSPORTER_2"/>
    <property type="match status" value="1"/>
</dbReference>
<keyword evidence="1" id="KW-0547">Nucleotide-binding</keyword>
<evidence type="ECO:0000256" key="2">
    <source>
        <dbReference type="ARBA" id="ARBA00022840"/>
    </source>
</evidence>
<evidence type="ECO:0000256" key="1">
    <source>
        <dbReference type="ARBA" id="ARBA00022741"/>
    </source>
</evidence>
<dbReference type="Pfam" id="PF00005">
    <property type="entry name" value="ABC_tran"/>
    <property type="match status" value="1"/>
</dbReference>
<dbReference type="InterPro" id="IPR027417">
    <property type="entry name" value="P-loop_NTPase"/>
</dbReference>
<organism evidence="4 5">
    <name type="scientific">Amycolatopsis jiangsuensis</name>
    <dbReference type="NCBI Taxonomy" id="1181879"/>
    <lineage>
        <taxon>Bacteria</taxon>
        <taxon>Bacillati</taxon>
        <taxon>Actinomycetota</taxon>
        <taxon>Actinomycetes</taxon>
        <taxon>Pseudonocardiales</taxon>
        <taxon>Pseudonocardiaceae</taxon>
        <taxon>Amycolatopsis</taxon>
    </lineage>
</organism>
<dbReference type="SUPFAM" id="SSF52540">
    <property type="entry name" value="P-loop containing nucleoside triphosphate hydrolases"/>
    <property type="match status" value="1"/>
</dbReference>
<dbReference type="PANTHER" id="PTHR24220">
    <property type="entry name" value="IMPORT ATP-BINDING PROTEIN"/>
    <property type="match status" value="1"/>
</dbReference>
<dbReference type="InterPro" id="IPR015854">
    <property type="entry name" value="ABC_transpr_LolD-like"/>
</dbReference>
<comment type="caution">
    <text evidence="4">The sequence shown here is derived from an EMBL/GenBank/DDBJ whole genome shotgun (WGS) entry which is preliminary data.</text>
</comment>
<dbReference type="GO" id="GO:0022857">
    <property type="term" value="F:transmembrane transporter activity"/>
    <property type="evidence" value="ECO:0007669"/>
    <property type="project" value="TreeGrafter"/>
</dbReference>
<dbReference type="EMBL" id="JACHMG010000001">
    <property type="protein sequence ID" value="MBB4685950.1"/>
    <property type="molecule type" value="Genomic_DNA"/>
</dbReference>
<evidence type="ECO:0000313" key="5">
    <source>
        <dbReference type="Proteomes" id="UP000581769"/>
    </source>
</evidence>
<evidence type="ECO:0000313" key="4">
    <source>
        <dbReference type="EMBL" id="MBB4685950.1"/>
    </source>
</evidence>
<protein>
    <submittedName>
        <fullName evidence="4">Peptide/nickel transport system ATP-binding protein</fullName>
    </submittedName>
</protein>
<keyword evidence="5" id="KW-1185">Reference proteome</keyword>
<dbReference type="GO" id="GO:0005886">
    <property type="term" value="C:plasma membrane"/>
    <property type="evidence" value="ECO:0007669"/>
    <property type="project" value="TreeGrafter"/>
</dbReference>
<dbReference type="AlphaFoldDB" id="A0A840IVQ8"/>
<reference evidence="4 5" key="1">
    <citation type="submission" date="2020-08" db="EMBL/GenBank/DDBJ databases">
        <title>Sequencing the genomes of 1000 actinobacteria strains.</title>
        <authorList>
            <person name="Klenk H.-P."/>
        </authorList>
    </citation>
    <scope>NUCLEOTIDE SEQUENCE [LARGE SCALE GENOMIC DNA]</scope>
    <source>
        <strain evidence="4 5">DSM 45859</strain>
    </source>
</reference>
<dbReference type="Gene3D" id="3.40.50.300">
    <property type="entry name" value="P-loop containing nucleotide triphosphate hydrolases"/>
    <property type="match status" value="1"/>
</dbReference>
<proteinExistence type="predicted"/>